<evidence type="ECO:0000259" key="4">
    <source>
        <dbReference type="PROSITE" id="PS50157"/>
    </source>
</evidence>
<dbReference type="GO" id="GO:0004527">
    <property type="term" value="F:exonuclease activity"/>
    <property type="evidence" value="ECO:0007669"/>
    <property type="project" value="InterPro"/>
</dbReference>
<dbReference type="InterPro" id="IPR013087">
    <property type="entry name" value="Znf_C2H2_type"/>
</dbReference>
<accession>A0A2N9GWC4</accession>
<dbReference type="AlphaFoldDB" id="A0A2N9GWC4"/>
<dbReference type="Pfam" id="PF00929">
    <property type="entry name" value="RNase_T"/>
    <property type="match status" value="1"/>
</dbReference>
<reference evidence="5" key="1">
    <citation type="submission" date="2018-02" db="EMBL/GenBank/DDBJ databases">
        <authorList>
            <person name="Cohen D.B."/>
            <person name="Kent A.D."/>
        </authorList>
    </citation>
    <scope>NUCLEOTIDE SEQUENCE</scope>
</reference>
<evidence type="ECO:0000313" key="5">
    <source>
        <dbReference type="EMBL" id="SPD03709.1"/>
    </source>
</evidence>
<dbReference type="GO" id="GO:0003676">
    <property type="term" value="F:nucleic acid binding"/>
    <property type="evidence" value="ECO:0007669"/>
    <property type="project" value="InterPro"/>
</dbReference>
<keyword evidence="1" id="KW-0540">Nuclease</keyword>
<feature type="domain" description="C2H2-type" evidence="4">
    <location>
        <begin position="3"/>
        <end position="32"/>
    </location>
</feature>
<dbReference type="PROSITE" id="PS00028">
    <property type="entry name" value="ZINC_FINGER_C2H2_1"/>
    <property type="match status" value="1"/>
</dbReference>
<name>A0A2N9GWC4_FAGSY</name>
<protein>
    <recommendedName>
        <fullName evidence="4">C2H2-type domain-containing protein</fullName>
    </recommendedName>
</protein>
<dbReference type="InterPro" id="IPR047021">
    <property type="entry name" value="REXO1/3/4-like"/>
</dbReference>
<keyword evidence="3" id="KW-0863">Zinc-finger</keyword>
<evidence type="ECO:0000256" key="1">
    <source>
        <dbReference type="ARBA" id="ARBA00022722"/>
    </source>
</evidence>
<gene>
    <name evidence="5" type="ORF">FSB_LOCUS31591</name>
</gene>
<organism evidence="5">
    <name type="scientific">Fagus sylvatica</name>
    <name type="common">Beechnut</name>
    <dbReference type="NCBI Taxonomy" id="28930"/>
    <lineage>
        <taxon>Eukaryota</taxon>
        <taxon>Viridiplantae</taxon>
        <taxon>Streptophyta</taxon>
        <taxon>Embryophyta</taxon>
        <taxon>Tracheophyta</taxon>
        <taxon>Spermatophyta</taxon>
        <taxon>Magnoliopsida</taxon>
        <taxon>eudicotyledons</taxon>
        <taxon>Gunneridae</taxon>
        <taxon>Pentapetalae</taxon>
        <taxon>rosids</taxon>
        <taxon>fabids</taxon>
        <taxon>Fagales</taxon>
        <taxon>Fagaceae</taxon>
        <taxon>Fagus</taxon>
    </lineage>
</organism>
<evidence type="ECO:0000256" key="3">
    <source>
        <dbReference type="PROSITE-ProRule" id="PRU00042"/>
    </source>
</evidence>
<dbReference type="InterPro" id="IPR013520">
    <property type="entry name" value="Ribonucl_H"/>
</dbReference>
<dbReference type="Gene3D" id="3.30.420.10">
    <property type="entry name" value="Ribonuclease H-like superfamily/Ribonuclease H"/>
    <property type="match status" value="1"/>
</dbReference>
<dbReference type="InterPro" id="IPR012337">
    <property type="entry name" value="RNaseH-like_sf"/>
</dbReference>
<dbReference type="InterPro" id="IPR036397">
    <property type="entry name" value="RNaseH_sf"/>
</dbReference>
<dbReference type="SMART" id="SM00479">
    <property type="entry name" value="EXOIII"/>
    <property type="match status" value="1"/>
</dbReference>
<sequence>MEHKCSACYKQYKKKEHLVEHMKVSYHSVHQPKCGVCQKHCKSFESLREHIFGPMPKENCSRVFSEQGCDICLKVFDSPSSLSEHKKSCRISAPNPIDTMKLPYSDPTVVNHNGGGPEAIGIDCEMVGGGDDGSLDLCVRVCLIDEDENVIFHTYVHPQIPITNFRYEITGLTEDHLKDALPLKLVQEKILQILYNGESIVRARLHGGKARLLVGHGLEHDLDCLRMTYPDHLLRYNIQTGFHDPYEDCVSAMRLYKRMRAQDHQIEASEISTAPYKSQNVTSKFDSLRAKELEQMSPDELYEISRPNYRCWCLDSSQAMQP</sequence>
<dbReference type="EMBL" id="OIVN01002446">
    <property type="protein sequence ID" value="SPD03709.1"/>
    <property type="molecule type" value="Genomic_DNA"/>
</dbReference>
<dbReference type="PANTHER" id="PTHR12801">
    <property type="entry name" value="RNA EXONUCLEASE REXO1 / RECO3 FAMILY MEMBER-RELATED"/>
    <property type="match status" value="1"/>
</dbReference>
<keyword evidence="3" id="KW-0862">Zinc</keyword>
<dbReference type="GO" id="GO:0008270">
    <property type="term" value="F:zinc ion binding"/>
    <property type="evidence" value="ECO:0007669"/>
    <property type="project" value="UniProtKB-KW"/>
</dbReference>
<dbReference type="SUPFAM" id="SSF53098">
    <property type="entry name" value="Ribonuclease H-like"/>
    <property type="match status" value="1"/>
</dbReference>
<dbReference type="SMART" id="SM00355">
    <property type="entry name" value="ZnF_C2H2"/>
    <property type="match status" value="3"/>
</dbReference>
<keyword evidence="3" id="KW-0479">Metal-binding</keyword>
<dbReference type="PANTHER" id="PTHR12801:SF123">
    <property type="entry name" value="RNA EXONUCLEASE 4"/>
    <property type="match status" value="1"/>
</dbReference>
<keyword evidence="2" id="KW-0378">Hydrolase</keyword>
<dbReference type="GO" id="GO:0005634">
    <property type="term" value="C:nucleus"/>
    <property type="evidence" value="ECO:0007669"/>
    <property type="project" value="TreeGrafter"/>
</dbReference>
<proteinExistence type="predicted"/>
<evidence type="ECO:0000256" key="2">
    <source>
        <dbReference type="ARBA" id="ARBA00022801"/>
    </source>
</evidence>
<dbReference type="PROSITE" id="PS50157">
    <property type="entry name" value="ZINC_FINGER_C2H2_2"/>
    <property type="match status" value="1"/>
</dbReference>